<name>A0ABX6H0M8_9MICO</name>
<keyword evidence="2" id="KW-1133">Transmembrane helix</keyword>
<keyword evidence="2" id="KW-0472">Membrane</keyword>
<evidence type="ECO:0000256" key="2">
    <source>
        <dbReference type="SAM" id="Phobius"/>
    </source>
</evidence>
<dbReference type="EMBL" id="CP047180">
    <property type="protein sequence ID" value="QHC63331.1"/>
    <property type="molecule type" value="Genomic_DNA"/>
</dbReference>
<keyword evidence="4" id="KW-1185">Reference proteome</keyword>
<evidence type="ECO:0000313" key="4">
    <source>
        <dbReference type="Proteomes" id="UP000464597"/>
    </source>
</evidence>
<dbReference type="Proteomes" id="UP000464597">
    <property type="component" value="Chromosome"/>
</dbReference>
<accession>A0ABX6H0M8</accession>
<sequence length="195" mass="20422">MLAAASESPALLVAAATAAVTIVLLVVLVAARLVTAPRALVQASAIGGVVVVGGPAVSRLLRFGDPTLPTPDLHPYLVLDPAEEALVVLAGDRRVEILWDEIRALERRTVGLGSRTAIGVTVSRGFRPRSADLRLVEEPGLLGLRPASAESVDRFHGRLRAQVEAAGPASPDSRRARRRSGTRASARPAGIDREG</sequence>
<reference evidence="4" key="1">
    <citation type="submission" date="2019-12" db="EMBL/GenBank/DDBJ databases">
        <title>Complete and draft genome sequences of new strains and members of some known species of the genus Rathayibacter isolated from plants.</title>
        <authorList>
            <person name="Tarlachkov S.V."/>
            <person name="Starodumova I.P."/>
            <person name="Dorofeeva L.V."/>
            <person name="Prisyazhnaya N.V."/>
            <person name="Leyn S."/>
            <person name="Zlamal J."/>
            <person name="Elan M."/>
            <person name="Osterman A.L."/>
            <person name="Nadler S."/>
            <person name="Subbotin S.A."/>
            <person name="Evtushenko L.I."/>
        </authorList>
    </citation>
    <scope>NUCLEOTIDE SEQUENCE [LARGE SCALE GENOMIC DNA]</scope>
    <source>
        <strain evidence="4">VKM Ac-2802</strain>
    </source>
</reference>
<dbReference type="RefSeq" id="WP_159423115.1">
    <property type="nucleotide sequence ID" value="NZ_CP047180.1"/>
</dbReference>
<proteinExistence type="predicted"/>
<feature type="region of interest" description="Disordered" evidence="1">
    <location>
        <begin position="159"/>
        <end position="195"/>
    </location>
</feature>
<evidence type="ECO:0008006" key="5">
    <source>
        <dbReference type="Google" id="ProtNLM"/>
    </source>
</evidence>
<feature type="transmembrane region" description="Helical" evidence="2">
    <location>
        <begin position="12"/>
        <end position="34"/>
    </location>
</feature>
<evidence type="ECO:0000256" key="1">
    <source>
        <dbReference type="SAM" id="MobiDB-lite"/>
    </source>
</evidence>
<evidence type="ECO:0000313" key="3">
    <source>
        <dbReference type="EMBL" id="QHC63331.1"/>
    </source>
</evidence>
<feature type="transmembrane region" description="Helical" evidence="2">
    <location>
        <begin position="40"/>
        <end position="61"/>
    </location>
</feature>
<protein>
    <recommendedName>
        <fullName evidence="5">PH domain-containing protein</fullName>
    </recommendedName>
</protein>
<organism evidence="3 4">
    <name type="scientific">Rathayibacter festucae</name>
    <dbReference type="NCBI Taxonomy" id="110937"/>
    <lineage>
        <taxon>Bacteria</taxon>
        <taxon>Bacillati</taxon>
        <taxon>Actinomycetota</taxon>
        <taxon>Actinomycetes</taxon>
        <taxon>Micrococcales</taxon>
        <taxon>Microbacteriaceae</taxon>
        <taxon>Rathayibacter</taxon>
    </lineage>
</organism>
<gene>
    <name evidence="3" type="ORF">GSU69_12005</name>
</gene>
<keyword evidence="2" id="KW-0812">Transmembrane</keyword>